<feature type="compositionally biased region" description="Polar residues" evidence="1">
    <location>
        <begin position="1"/>
        <end position="13"/>
    </location>
</feature>
<evidence type="ECO:0000313" key="3">
    <source>
        <dbReference type="Proteomes" id="UP001205740"/>
    </source>
</evidence>
<proteinExistence type="predicted"/>
<keyword evidence="3" id="KW-1185">Reference proteome</keyword>
<sequence length="62" mass="6850">MASNRFHSGTYSTYRHHPDGSITLETGVWSPEGPIPHDEPQLVDAGAWAGPNDFDPLNPYSR</sequence>
<organism evidence="2 3">
    <name type="scientific">Williamsia serinedens</name>
    <dbReference type="NCBI Taxonomy" id="391736"/>
    <lineage>
        <taxon>Bacteria</taxon>
        <taxon>Bacillati</taxon>
        <taxon>Actinomycetota</taxon>
        <taxon>Actinomycetes</taxon>
        <taxon>Mycobacteriales</taxon>
        <taxon>Nocardiaceae</taxon>
        <taxon>Williamsia</taxon>
    </lineage>
</organism>
<name>A0ABT1H727_9NOCA</name>
<dbReference type="RefSeq" id="WP_253656621.1">
    <property type="nucleotide sequence ID" value="NZ_BAAAOE010000002.1"/>
</dbReference>
<reference evidence="2 3" key="1">
    <citation type="submission" date="2022-06" db="EMBL/GenBank/DDBJ databases">
        <title>Genomic Encyclopedia of Archaeal and Bacterial Type Strains, Phase II (KMG-II): from individual species to whole genera.</title>
        <authorList>
            <person name="Goeker M."/>
        </authorList>
    </citation>
    <scope>NUCLEOTIDE SEQUENCE [LARGE SCALE GENOMIC DNA]</scope>
    <source>
        <strain evidence="2 3">DSM 45037</strain>
    </source>
</reference>
<protein>
    <submittedName>
        <fullName evidence="2">Uncharacterized protein</fullName>
    </submittedName>
</protein>
<dbReference type="Proteomes" id="UP001205740">
    <property type="component" value="Unassembled WGS sequence"/>
</dbReference>
<evidence type="ECO:0000256" key="1">
    <source>
        <dbReference type="SAM" id="MobiDB-lite"/>
    </source>
</evidence>
<feature type="region of interest" description="Disordered" evidence="1">
    <location>
        <begin position="1"/>
        <end position="62"/>
    </location>
</feature>
<comment type="caution">
    <text evidence="2">The sequence shown here is derived from an EMBL/GenBank/DDBJ whole genome shotgun (WGS) entry which is preliminary data.</text>
</comment>
<dbReference type="EMBL" id="JAMTCG010000011">
    <property type="protein sequence ID" value="MCP2163049.1"/>
    <property type="molecule type" value="Genomic_DNA"/>
</dbReference>
<accession>A0ABT1H727</accession>
<gene>
    <name evidence="2" type="ORF">LX12_004262</name>
</gene>
<evidence type="ECO:0000313" key="2">
    <source>
        <dbReference type="EMBL" id="MCP2163049.1"/>
    </source>
</evidence>